<accession>A0A836C677</accession>
<evidence type="ECO:0000259" key="16">
    <source>
        <dbReference type="Pfam" id="PF00485"/>
    </source>
</evidence>
<comment type="pathway">
    <text evidence="3 14">Pyrimidine metabolism; CTP biosynthesis via salvage pathway; CTP from cytidine: step 1/3.</text>
</comment>
<dbReference type="EC" id="2.7.1.48" evidence="14"/>
<evidence type="ECO:0000256" key="14">
    <source>
        <dbReference type="RuleBase" id="RU003825"/>
    </source>
</evidence>
<proteinExistence type="inferred from homology"/>
<protein>
    <recommendedName>
        <fullName evidence="14">Uridine kinase</fullName>
        <ecNumber evidence="14">2.7.1.48</ecNumber>
    </recommendedName>
</protein>
<dbReference type="CDD" id="cd02023">
    <property type="entry name" value="UMPK"/>
    <property type="match status" value="1"/>
</dbReference>
<dbReference type="NCBIfam" id="NF004018">
    <property type="entry name" value="PRK05480.1"/>
    <property type="match status" value="1"/>
</dbReference>
<dbReference type="GO" id="GO:0004849">
    <property type="term" value="F:uridine kinase activity"/>
    <property type="evidence" value="ECO:0007669"/>
    <property type="project" value="UniProtKB-EC"/>
</dbReference>
<comment type="similarity">
    <text evidence="7">In the C-terminal section; belongs to the UPRTase family.</text>
</comment>
<comment type="pathway">
    <text evidence="2 14">Pyrimidine metabolism; UMP biosynthesis via salvage pathway; UMP from uridine: step 1/1.</text>
</comment>
<dbReference type="InterPro" id="IPR027417">
    <property type="entry name" value="P-loop_NTPase"/>
</dbReference>
<evidence type="ECO:0000256" key="8">
    <source>
        <dbReference type="ARBA" id="ARBA00022533"/>
    </source>
</evidence>
<comment type="similarity">
    <text evidence="6">Belongs to the UPRTase family.</text>
</comment>
<dbReference type="NCBIfam" id="NF001097">
    <property type="entry name" value="PRK00129.1"/>
    <property type="match status" value="1"/>
</dbReference>
<comment type="similarity">
    <text evidence="5">In the N-terminal section; belongs to the uridine kinase family.</text>
</comment>
<comment type="catalytic activity">
    <reaction evidence="14">
        <text>uridine + ATP = UMP + ADP + H(+)</text>
        <dbReference type="Rhea" id="RHEA:16825"/>
        <dbReference type="ChEBI" id="CHEBI:15378"/>
        <dbReference type="ChEBI" id="CHEBI:16704"/>
        <dbReference type="ChEBI" id="CHEBI:30616"/>
        <dbReference type="ChEBI" id="CHEBI:57865"/>
        <dbReference type="ChEBI" id="CHEBI:456216"/>
        <dbReference type="EC" id="2.7.1.48"/>
    </reaction>
</comment>
<dbReference type="PRINTS" id="PR00988">
    <property type="entry name" value="URIDINKINASE"/>
</dbReference>
<feature type="region of interest" description="Disordered" evidence="15">
    <location>
        <begin position="23"/>
        <end position="53"/>
    </location>
</feature>
<sequence length="479" mass="52525">MTPVKPAFDAANGRAATVLAEASTSGADGALGPSPSLKGTSSSGGVWAPGSGRRRQHEGACFLIGVAGGTASGKTTVVDRIMQRLQDSCVVMLSQDSFYRALTDQERATVDTYNFDHPDAFDTPLLVETLRQLRTGSAAEVPVYDFCTHARTTETRLVGPADVVVVEGILVLALQAVREMLHMKVYVDTDDDLRLARRITRDTKERGRDVAGVLKQYSEFVKPMFDQYVAPSRRHADVIIPWGKGDNSVAIDLITEHIRTKLQQPELKRIYANLELIPSNFQIQGMHTIIRDRNTSKEDFVFYADRLNRLVVEAGLGLLPFTEAAVTTPTGHQYNGVAFARQLCGVSIIRSGEAMEAALRACCKGIKIGKILVQRHTDHNDVIYEKLPTDIAERHVLLLDPMLTTGNTAVKAIQILKDKGVPEDRILFLTLMAAPEGIHKVCGTYPAVRLITSEVDDAVDAEYNLVPGVGNYGNRYFCE</sequence>
<dbReference type="PANTHER" id="PTHR10285">
    <property type="entry name" value="URIDINE KINASE"/>
    <property type="match status" value="1"/>
</dbReference>
<evidence type="ECO:0000256" key="9">
    <source>
        <dbReference type="ARBA" id="ARBA00022676"/>
    </source>
</evidence>
<dbReference type="FunFam" id="3.40.50.300:FF:000339">
    <property type="entry name" value="Uridine kinase"/>
    <property type="match status" value="1"/>
</dbReference>
<dbReference type="Pfam" id="PF14681">
    <property type="entry name" value="UPRTase"/>
    <property type="match status" value="1"/>
</dbReference>
<keyword evidence="19" id="KW-1185">Reference proteome</keyword>
<dbReference type="Pfam" id="PF00485">
    <property type="entry name" value="PRK"/>
    <property type="match status" value="1"/>
</dbReference>
<dbReference type="SUPFAM" id="SSF53271">
    <property type="entry name" value="PRTase-like"/>
    <property type="match status" value="1"/>
</dbReference>
<evidence type="ECO:0000256" key="5">
    <source>
        <dbReference type="ARBA" id="ARBA00008173"/>
    </source>
</evidence>
<dbReference type="NCBIfam" id="TIGR00235">
    <property type="entry name" value="udk"/>
    <property type="match status" value="1"/>
</dbReference>
<keyword evidence="9" id="KW-0328">Glycosyltransferase</keyword>
<evidence type="ECO:0000313" key="19">
    <source>
        <dbReference type="Proteomes" id="UP000612055"/>
    </source>
</evidence>
<dbReference type="CDD" id="cd06223">
    <property type="entry name" value="PRTases_typeI"/>
    <property type="match status" value="1"/>
</dbReference>
<evidence type="ECO:0000256" key="12">
    <source>
        <dbReference type="ARBA" id="ARBA00022777"/>
    </source>
</evidence>
<comment type="similarity">
    <text evidence="14">Belongs to the uridine kinase family.</text>
</comment>
<name>A0A836C677_9CHLO</name>
<dbReference type="GO" id="GO:0044206">
    <property type="term" value="P:UMP salvage"/>
    <property type="evidence" value="ECO:0007669"/>
    <property type="project" value="UniProtKB-UniPathway"/>
</dbReference>
<dbReference type="GO" id="GO:0016757">
    <property type="term" value="F:glycosyltransferase activity"/>
    <property type="evidence" value="ECO:0007669"/>
    <property type="project" value="UniProtKB-KW"/>
</dbReference>
<feature type="domain" description="Phosphoribosyltransferase" evidence="17">
    <location>
        <begin position="278"/>
        <end position="477"/>
    </location>
</feature>
<keyword evidence="8" id="KW-0021">Allosteric enzyme</keyword>
<gene>
    <name evidence="18" type="ORF">HYH03_001401</name>
</gene>
<evidence type="ECO:0000313" key="18">
    <source>
        <dbReference type="EMBL" id="KAG2500634.1"/>
    </source>
</evidence>
<evidence type="ECO:0000256" key="7">
    <source>
        <dbReference type="ARBA" id="ARBA00010723"/>
    </source>
</evidence>
<evidence type="ECO:0000256" key="13">
    <source>
        <dbReference type="ARBA" id="ARBA00023134"/>
    </source>
</evidence>
<keyword evidence="14" id="KW-0067">ATP-binding</keyword>
<dbReference type="UniPathway" id="UPA00579">
    <property type="reaction ID" value="UER00640"/>
</dbReference>
<evidence type="ECO:0000256" key="10">
    <source>
        <dbReference type="ARBA" id="ARBA00022679"/>
    </source>
</evidence>
<reference evidence="18" key="1">
    <citation type="journal article" date="2020" name="bioRxiv">
        <title>Comparative genomics of Chlamydomonas.</title>
        <authorList>
            <person name="Craig R.J."/>
            <person name="Hasan A.R."/>
            <person name="Ness R.W."/>
            <person name="Keightley P.D."/>
        </authorList>
    </citation>
    <scope>NUCLEOTIDE SEQUENCE</scope>
    <source>
        <strain evidence="18">CCAP 11/70</strain>
    </source>
</reference>
<keyword evidence="11 14" id="KW-0547">Nucleotide-binding</keyword>
<dbReference type="InterPro" id="IPR000836">
    <property type="entry name" value="PRTase_dom"/>
</dbReference>
<dbReference type="Proteomes" id="UP000612055">
    <property type="component" value="Unassembled WGS sequence"/>
</dbReference>
<evidence type="ECO:0000259" key="17">
    <source>
        <dbReference type="Pfam" id="PF14681"/>
    </source>
</evidence>
<comment type="cofactor">
    <cofactor evidence="1">
        <name>Mg(2+)</name>
        <dbReference type="ChEBI" id="CHEBI:18420"/>
    </cofactor>
</comment>
<dbReference type="EMBL" id="JAEHOE010000003">
    <property type="protein sequence ID" value="KAG2500634.1"/>
    <property type="molecule type" value="Genomic_DNA"/>
</dbReference>
<dbReference type="GO" id="GO:0044211">
    <property type="term" value="P:CTP salvage"/>
    <property type="evidence" value="ECO:0007669"/>
    <property type="project" value="UniProtKB-UniPathway"/>
</dbReference>
<keyword evidence="10 14" id="KW-0808">Transferase</keyword>
<dbReference type="GO" id="GO:0005525">
    <property type="term" value="F:GTP binding"/>
    <property type="evidence" value="ECO:0007669"/>
    <property type="project" value="UniProtKB-KW"/>
</dbReference>
<keyword evidence="13" id="KW-0342">GTP-binding</keyword>
<dbReference type="AlphaFoldDB" id="A0A836C677"/>
<dbReference type="InterPro" id="IPR000764">
    <property type="entry name" value="Uridine_kinase-like"/>
</dbReference>
<dbReference type="Gene3D" id="3.40.50.300">
    <property type="entry name" value="P-loop containing nucleotide triphosphate hydrolases"/>
    <property type="match status" value="1"/>
</dbReference>
<dbReference type="InterPro" id="IPR006083">
    <property type="entry name" value="PRK/URK"/>
</dbReference>
<dbReference type="OrthoDB" id="106623at2759"/>
<keyword evidence="12 14" id="KW-0418">Kinase</keyword>
<dbReference type="GO" id="GO:0005524">
    <property type="term" value="F:ATP binding"/>
    <property type="evidence" value="ECO:0007669"/>
    <property type="project" value="UniProtKB-KW"/>
</dbReference>
<comment type="catalytic activity">
    <reaction evidence="14">
        <text>cytidine + ATP = CMP + ADP + H(+)</text>
        <dbReference type="Rhea" id="RHEA:24674"/>
        <dbReference type="ChEBI" id="CHEBI:15378"/>
        <dbReference type="ChEBI" id="CHEBI:17562"/>
        <dbReference type="ChEBI" id="CHEBI:30616"/>
        <dbReference type="ChEBI" id="CHEBI:60377"/>
        <dbReference type="ChEBI" id="CHEBI:456216"/>
        <dbReference type="EC" id="2.7.1.48"/>
    </reaction>
</comment>
<dbReference type="SUPFAM" id="SSF52540">
    <property type="entry name" value="P-loop containing nucleoside triphosphate hydrolases"/>
    <property type="match status" value="1"/>
</dbReference>
<organism evidence="18 19">
    <name type="scientific">Edaphochlamys debaryana</name>
    <dbReference type="NCBI Taxonomy" id="47281"/>
    <lineage>
        <taxon>Eukaryota</taxon>
        <taxon>Viridiplantae</taxon>
        <taxon>Chlorophyta</taxon>
        <taxon>core chlorophytes</taxon>
        <taxon>Chlorophyceae</taxon>
        <taxon>CS clade</taxon>
        <taxon>Chlamydomonadales</taxon>
        <taxon>Chlamydomonadales incertae sedis</taxon>
        <taxon>Edaphochlamys</taxon>
    </lineage>
</organism>
<evidence type="ECO:0000256" key="1">
    <source>
        <dbReference type="ARBA" id="ARBA00001946"/>
    </source>
</evidence>
<evidence type="ECO:0000256" key="2">
    <source>
        <dbReference type="ARBA" id="ARBA00004690"/>
    </source>
</evidence>
<evidence type="ECO:0000256" key="15">
    <source>
        <dbReference type="SAM" id="MobiDB-lite"/>
    </source>
</evidence>
<comment type="caution">
    <text evidence="18">The sequence shown here is derived from an EMBL/GenBank/DDBJ whole genome shotgun (WGS) entry which is preliminary data.</text>
</comment>
<dbReference type="InterPro" id="IPR029057">
    <property type="entry name" value="PRTase-like"/>
</dbReference>
<evidence type="ECO:0000256" key="11">
    <source>
        <dbReference type="ARBA" id="ARBA00022741"/>
    </source>
</evidence>
<dbReference type="UniPathway" id="UPA00574">
    <property type="reaction ID" value="UER00637"/>
</dbReference>
<dbReference type="Gene3D" id="3.40.50.2020">
    <property type="match status" value="1"/>
</dbReference>
<comment type="pathway">
    <text evidence="4">Pyrimidine metabolism; UMP biosynthesis via salvage pathway; UMP from uracil: step 1/1.</text>
</comment>
<evidence type="ECO:0000256" key="4">
    <source>
        <dbReference type="ARBA" id="ARBA00005180"/>
    </source>
</evidence>
<evidence type="ECO:0000256" key="3">
    <source>
        <dbReference type="ARBA" id="ARBA00004784"/>
    </source>
</evidence>
<evidence type="ECO:0000256" key="6">
    <source>
        <dbReference type="ARBA" id="ARBA00009516"/>
    </source>
</evidence>
<dbReference type="FunFam" id="3.40.50.2020:FF:000023">
    <property type="entry name" value="Probable uracil phosphoribosyltransferase"/>
    <property type="match status" value="1"/>
</dbReference>
<feature type="domain" description="Phosphoribulokinase/uridine kinase" evidence="16">
    <location>
        <begin position="63"/>
        <end position="242"/>
    </location>
</feature>